<gene>
    <name evidence="1" type="ORF">SJ435_22875</name>
</gene>
<comment type="caution">
    <text evidence="1">The sequence shown here is derived from an EMBL/GenBank/DDBJ whole genome shotgun (WGS) entry which is preliminary data.</text>
</comment>
<dbReference type="Proteomes" id="UP001275057">
    <property type="component" value="Unassembled WGS sequence"/>
</dbReference>
<dbReference type="RefSeq" id="WP_319857776.1">
    <property type="nucleotide sequence ID" value="NZ_JAXABG010000021.1"/>
</dbReference>
<accession>A0ABD5IMB1</accession>
<reference evidence="1 2" key="1">
    <citation type="submission" date="2023-11" db="EMBL/GenBank/DDBJ databases">
        <title>Detection of rare carbapenemases in Enterobacterales - comparison of two colorimetric and two CIM-based carbapenemase assays.</title>
        <authorList>
            <person name="Schaffarczyk L."/>
            <person name="Noster J."/>
            <person name="Stelzer Y."/>
            <person name="Sattler J."/>
            <person name="Gatermann S."/>
            <person name="Hamprecht A."/>
        </authorList>
    </citation>
    <scope>NUCLEOTIDE SEQUENCE [LARGE SCALE GENOMIC DNA]</scope>
    <source>
        <strain evidence="1 2">CIM-Carb-136</strain>
    </source>
</reference>
<protein>
    <submittedName>
        <fullName evidence="1">Uncharacterized protein</fullName>
    </submittedName>
</protein>
<dbReference type="AlphaFoldDB" id="A0ABD5IMB1"/>
<evidence type="ECO:0000313" key="2">
    <source>
        <dbReference type="Proteomes" id="UP001275057"/>
    </source>
</evidence>
<proteinExistence type="predicted"/>
<name>A0ABD5IMB1_SERMA</name>
<dbReference type="EMBL" id="JAXABG010000021">
    <property type="protein sequence ID" value="MDX7085236.1"/>
    <property type="molecule type" value="Genomic_DNA"/>
</dbReference>
<sequence>MAKRGKLTPANELKPSTLNPEGPFVLITFEGDDILTDDRGIVMMNGKPKWIGVGRLYFERDLGEHKAKYWTREITEAHTFKTIDEATMQLCKLKNPGLIRVRQLSREAQHG</sequence>
<organism evidence="1 2">
    <name type="scientific">Serratia marcescens</name>
    <dbReference type="NCBI Taxonomy" id="615"/>
    <lineage>
        <taxon>Bacteria</taxon>
        <taxon>Pseudomonadati</taxon>
        <taxon>Pseudomonadota</taxon>
        <taxon>Gammaproteobacteria</taxon>
        <taxon>Enterobacterales</taxon>
        <taxon>Yersiniaceae</taxon>
        <taxon>Serratia</taxon>
    </lineage>
</organism>
<evidence type="ECO:0000313" key="1">
    <source>
        <dbReference type="EMBL" id="MDX7085236.1"/>
    </source>
</evidence>